<organism evidence="9 10">
    <name type="scientific">Thiorhodococcus fuscus</name>
    <dbReference type="NCBI Taxonomy" id="527200"/>
    <lineage>
        <taxon>Bacteria</taxon>
        <taxon>Pseudomonadati</taxon>
        <taxon>Pseudomonadota</taxon>
        <taxon>Gammaproteobacteria</taxon>
        <taxon>Chromatiales</taxon>
        <taxon>Chromatiaceae</taxon>
        <taxon>Thiorhodococcus</taxon>
    </lineage>
</organism>
<dbReference type="GO" id="GO:0004519">
    <property type="term" value="F:endonuclease activity"/>
    <property type="evidence" value="ECO:0007669"/>
    <property type="project" value="UniProtKB-KW"/>
</dbReference>
<feature type="binding site" evidence="8">
    <location>
        <position position="215"/>
    </location>
    <ligand>
        <name>Mn(2+)</name>
        <dbReference type="ChEBI" id="CHEBI:29035"/>
    </ligand>
</feature>
<comment type="function">
    <text evidence="8">CRISPR (clustered regularly interspaced short palindromic repeat), is an adaptive immune system that provides protection against mobile genetic elements (viruses, transposable elements and conjugative plasmids). CRISPR clusters contain spacers, sequences complementary to antecedent mobile elements, and target invading nucleic acids. CRISPR clusters are transcribed and processed into CRISPR RNA (crRNA). Acts as a dsDNA endonuclease. Involved in the integration of spacer DNA into the CRISPR cassette.</text>
</comment>
<dbReference type="HAMAP" id="MF_01470">
    <property type="entry name" value="Cas1"/>
    <property type="match status" value="1"/>
</dbReference>
<keyword evidence="8" id="KW-0464">Manganese</keyword>
<evidence type="ECO:0000313" key="10">
    <source>
        <dbReference type="Proteomes" id="UP001597337"/>
    </source>
</evidence>
<dbReference type="RefSeq" id="WP_386029000.1">
    <property type="nucleotide sequence ID" value="NZ_JBHUHX010000062.1"/>
</dbReference>
<dbReference type="InterPro" id="IPR002729">
    <property type="entry name" value="CRISPR-assoc_Cas1"/>
</dbReference>
<keyword evidence="3 8" id="KW-0255">Endonuclease</keyword>
<gene>
    <name evidence="9" type="primary">cas1e</name>
    <name evidence="8" type="synonym">cas1</name>
    <name evidence="9" type="ORF">ACFSJC_19735</name>
</gene>
<evidence type="ECO:0000256" key="6">
    <source>
        <dbReference type="ARBA" id="ARBA00023118"/>
    </source>
</evidence>
<evidence type="ECO:0000256" key="8">
    <source>
        <dbReference type="HAMAP-Rule" id="MF_01470"/>
    </source>
</evidence>
<dbReference type="Pfam" id="PF01867">
    <property type="entry name" value="Cas_Cas1"/>
    <property type="match status" value="1"/>
</dbReference>
<dbReference type="InterPro" id="IPR042206">
    <property type="entry name" value="CRISPR-assoc_Cas1_C"/>
</dbReference>
<evidence type="ECO:0000256" key="1">
    <source>
        <dbReference type="ARBA" id="ARBA00022722"/>
    </source>
</evidence>
<protein>
    <recommendedName>
        <fullName evidence="8">CRISPR-associated endonuclease Cas1</fullName>
        <ecNumber evidence="8">3.1.-.-</ecNumber>
    </recommendedName>
</protein>
<keyword evidence="5 8" id="KW-0460">Magnesium</keyword>
<keyword evidence="2 8" id="KW-0479">Metal-binding</keyword>
<evidence type="ECO:0000256" key="4">
    <source>
        <dbReference type="ARBA" id="ARBA00022801"/>
    </source>
</evidence>
<evidence type="ECO:0000313" key="9">
    <source>
        <dbReference type="EMBL" id="MFD2114087.1"/>
    </source>
</evidence>
<dbReference type="PANTHER" id="PTHR34353">
    <property type="entry name" value="CRISPR-ASSOCIATED ENDONUCLEASE CAS1 1"/>
    <property type="match status" value="1"/>
</dbReference>
<keyword evidence="1 8" id="KW-0540">Nuclease</keyword>
<keyword evidence="10" id="KW-1185">Reference proteome</keyword>
<sequence length="296" mass="32822">MLKGRLGLETSRMPHADRHGLIWFERGELCVIDGCLHFFQGKDSLTPSSVQIPHQTASMILLGPGSTVTHDALRLLARHGTLMAAVGEDGVRCYTAPPLMPDRSDIARRQAELWGSPRRRISVARHMYALRLGEVLPHRDLDTLRGIEGSRVKATYQLMAQRYGIEWKGRHYDRANPNATDIPNQAINHAATAVQAAAAIAVQAVAAIPQLGFIHEDSGQSFVLDIADLFRESVTLQIAFKVAKKAETDSQTIDRLIRREAATVFRKQGVIPAMIDSIKKVIRMEEIDASSHDRNP</sequence>
<comment type="cofactor">
    <cofactor evidence="8">
        <name>Mg(2+)</name>
        <dbReference type="ChEBI" id="CHEBI:18420"/>
    </cofactor>
    <cofactor evidence="8">
        <name>Mn(2+)</name>
        <dbReference type="ChEBI" id="CHEBI:29035"/>
    </cofactor>
</comment>
<dbReference type="EC" id="3.1.-.-" evidence="8"/>
<comment type="similarity">
    <text evidence="8">Belongs to the CRISPR-associated endonuclease Cas1 family.</text>
</comment>
<dbReference type="Gene3D" id="3.100.10.20">
    <property type="entry name" value="CRISPR-associated endonuclease Cas1, N-terminal domain"/>
    <property type="match status" value="1"/>
</dbReference>
<dbReference type="Proteomes" id="UP001597337">
    <property type="component" value="Unassembled WGS sequence"/>
</dbReference>
<evidence type="ECO:0000256" key="3">
    <source>
        <dbReference type="ARBA" id="ARBA00022759"/>
    </source>
</evidence>
<keyword evidence="6 8" id="KW-0051">Antiviral defense</keyword>
<evidence type="ECO:0000256" key="7">
    <source>
        <dbReference type="ARBA" id="ARBA00023125"/>
    </source>
</evidence>
<comment type="subunit">
    <text evidence="8">Homodimer, forms a heterotetramer with a Cas2 homodimer.</text>
</comment>
<evidence type="ECO:0000256" key="5">
    <source>
        <dbReference type="ARBA" id="ARBA00022842"/>
    </source>
</evidence>
<keyword evidence="4 8" id="KW-0378">Hydrolase</keyword>
<dbReference type="PANTHER" id="PTHR34353:SF3">
    <property type="entry name" value="CRISPR-ASSOCIATED ENDONUCLEASE CAS1"/>
    <property type="match status" value="1"/>
</dbReference>
<dbReference type="Gene3D" id="1.20.120.920">
    <property type="entry name" value="CRISPR-associated endonuclease Cas1, C-terminal domain"/>
    <property type="match status" value="1"/>
</dbReference>
<dbReference type="InterPro" id="IPR050646">
    <property type="entry name" value="Cas1"/>
</dbReference>
<dbReference type="EMBL" id="JBHUHX010000062">
    <property type="protein sequence ID" value="MFD2114087.1"/>
    <property type="molecule type" value="Genomic_DNA"/>
</dbReference>
<proteinExistence type="inferred from homology"/>
<feature type="binding site" evidence="8">
    <location>
        <position position="148"/>
    </location>
    <ligand>
        <name>Mn(2+)</name>
        <dbReference type="ChEBI" id="CHEBI:29035"/>
    </ligand>
</feature>
<comment type="caution">
    <text evidence="9">The sequence shown here is derived from an EMBL/GenBank/DDBJ whole genome shotgun (WGS) entry which is preliminary data.</text>
</comment>
<evidence type="ECO:0000256" key="2">
    <source>
        <dbReference type="ARBA" id="ARBA00022723"/>
    </source>
</evidence>
<reference evidence="10" key="1">
    <citation type="journal article" date="2019" name="Int. J. Syst. Evol. Microbiol.">
        <title>The Global Catalogue of Microorganisms (GCM) 10K type strain sequencing project: providing services to taxonomists for standard genome sequencing and annotation.</title>
        <authorList>
            <consortium name="The Broad Institute Genomics Platform"/>
            <consortium name="The Broad Institute Genome Sequencing Center for Infectious Disease"/>
            <person name="Wu L."/>
            <person name="Ma J."/>
        </authorList>
    </citation>
    <scope>NUCLEOTIDE SEQUENCE [LARGE SCALE GENOMIC DNA]</scope>
    <source>
        <strain evidence="10">KACC 12597</strain>
    </source>
</reference>
<dbReference type="InterPro" id="IPR042211">
    <property type="entry name" value="CRISPR-assoc_Cas1_N"/>
</dbReference>
<dbReference type="InterPro" id="IPR019851">
    <property type="entry name" value="CRISPR-assoc_Cas1_ECOLI"/>
</dbReference>
<dbReference type="NCBIfam" id="TIGR03638">
    <property type="entry name" value="cas1_ECOLI"/>
    <property type="match status" value="1"/>
</dbReference>
<dbReference type="NCBIfam" id="TIGR00287">
    <property type="entry name" value="cas1"/>
    <property type="match status" value="1"/>
</dbReference>
<keyword evidence="7 8" id="KW-0238">DNA-binding</keyword>
<feature type="binding site" evidence="8">
    <location>
        <position position="228"/>
    </location>
    <ligand>
        <name>Mn(2+)</name>
        <dbReference type="ChEBI" id="CHEBI:29035"/>
    </ligand>
</feature>
<name>A0ABW4YEG6_9GAMM</name>
<accession>A0ABW4YEG6</accession>